<name>A0A4Q1JIP7_9BACT</name>
<feature type="domain" description="DUF2007" evidence="1">
    <location>
        <begin position="4"/>
        <end position="68"/>
    </location>
</feature>
<dbReference type="EMBL" id="SAXA01000022">
    <property type="protein sequence ID" value="RXQ87755.1"/>
    <property type="molecule type" value="Genomic_DNA"/>
</dbReference>
<evidence type="ECO:0000313" key="3">
    <source>
        <dbReference type="Proteomes" id="UP000289703"/>
    </source>
</evidence>
<keyword evidence="3" id="KW-1185">Reference proteome</keyword>
<dbReference type="OrthoDB" id="8480302at2"/>
<dbReference type="InterPro" id="IPR018551">
    <property type="entry name" value="DUF2007"/>
</dbReference>
<dbReference type="Proteomes" id="UP000289703">
    <property type="component" value="Unassembled WGS sequence"/>
</dbReference>
<comment type="caution">
    <text evidence="2">The sequence shown here is derived from an EMBL/GenBank/DDBJ whole genome shotgun (WGS) entry which is preliminary data.</text>
</comment>
<evidence type="ECO:0000313" key="2">
    <source>
        <dbReference type="EMBL" id="RXQ87755.1"/>
    </source>
</evidence>
<reference evidence="2 3" key="1">
    <citation type="submission" date="2019-01" db="EMBL/GenBank/DDBJ databases">
        <title>Ancylomarina salipaludis sp. nov., isolated from a salt marsh.</title>
        <authorList>
            <person name="Yoon J.-H."/>
        </authorList>
    </citation>
    <scope>NUCLEOTIDE SEQUENCE [LARGE SCALE GENOMIC DNA]</scope>
    <source>
        <strain evidence="2 3">SHSM-M15</strain>
    </source>
</reference>
<dbReference type="Pfam" id="PF09413">
    <property type="entry name" value="DUF2007"/>
    <property type="match status" value="1"/>
</dbReference>
<dbReference type="AlphaFoldDB" id="A0A4Q1JIP7"/>
<sequence>MSIVRLMTCDSAVEANLIKGRLKNEGIEAFITNENFANLMPHYNRIMNSGIQIMISDLDYNKASEILELNTKQECICPNCQSTKIKFSLGKNKIKKIFIILFSLFIVTPFNNLKSVYKCQDCKTEF</sequence>
<gene>
    <name evidence="2" type="ORF">EO244_16035</name>
</gene>
<protein>
    <submittedName>
        <fullName evidence="2">DUF2007 domain-containing protein</fullName>
    </submittedName>
</protein>
<evidence type="ECO:0000259" key="1">
    <source>
        <dbReference type="Pfam" id="PF09413"/>
    </source>
</evidence>
<dbReference type="InterPro" id="IPR011322">
    <property type="entry name" value="N-reg_PII-like_a/b"/>
</dbReference>
<organism evidence="2 3">
    <name type="scientific">Ancylomarina salipaludis</name>
    <dbReference type="NCBI Taxonomy" id="2501299"/>
    <lineage>
        <taxon>Bacteria</taxon>
        <taxon>Pseudomonadati</taxon>
        <taxon>Bacteroidota</taxon>
        <taxon>Bacteroidia</taxon>
        <taxon>Marinilabiliales</taxon>
        <taxon>Marinifilaceae</taxon>
        <taxon>Ancylomarina</taxon>
    </lineage>
</organism>
<proteinExistence type="predicted"/>
<dbReference type="RefSeq" id="WP_129255699.1">
    <property type="nucleotide sequence ID" value="NZ_SAXA01000022.1"/>
</dbReference>
<dbReference type="SUPFAM" id="SSF54913">
    <property type="entry name" value="GlnB-like"/>
    <property type="match status" value="1"/>
</dbReference>
<dbReference type="Gene3D" id="3.30.70.790">
    <property type="entry name" value="UreE, C-terminal domain"/>
    <property type="match status" value="1"/>
</dbReference>
<accession>A0A4Q1JIP7</accession>